<feature type="domain" description="RGS" evidence="2">
    <location>
        <begin position="54"/>
        <end position="138"/>
    </location>
</feature>
<dbReference type="InterPro" id="IPR036305">
    <property type="entry name" value="RGS_sf"/>
</dbReference>
<protein>
    <submittedName>
        <fullName evidence="3">RGS domain-containing protein</fullName>
    </submittedName>
</protein>
<feature type="compositionally biased region" description="Basic and acidic residues" evidence="1">
    <location>
        <begin position="52"/>
        <end position="64"/>
    </location>
</feature>
<dbReference type="PROSITE" id="PS50132">
    <property type="entry name" value="RGS"/>
    <property type="match status" value="1"/>
</dbReference>
<name>A0A182S748_9DIPT</name>
<evidence type="ECO:0000313" key="3">
    <source>
        <dbReference type="EnsemblMetazoa" id="AMAM001005-PA"/>
    </source>
</evidence>
<evidence type="ECO:0000259" key="2">
    <source>
        <dbReference type="PROSITE" id="PS50132"/>
    </source>
</evidence>
<feature type="compositionally biased region" description="Polar residues" evidence="1">
    <location>
        <begin position="66"/>
        <end position="75"/>
    </location>
</feature>
<keyword evidence="4" id="KW-1185">Reference proteome</keyword>
<evidence type="ECO:0000256" key="1">
    <source>
        <dbReference type="SAM" id="MobiDB-lite"/>
    </source>
</evidence>
<dbReference type="AlphaFoldDB" id="A0A182S748"/>
<evidence type="ECO:0000313" key="4">
    <source>
        <dbReference type="Proteomes" id="UP000075901"/>
    </source>
</evidence>
<reference evidence="4" key="1">
    <citation type="submission" date="2013-09" db="EMBL/GenBank/DDBJ databases">
        <title>The Genome Sequence of Anopheles maculatus species B.</title>
        <authorList>
            <consortium name="The Broad Institute Genomics Platform"/>
            <person name="Neafsey D.E."/>
            <person name="Besansky N."/>
            <person name="Howell P."/>
            <person name="Walton C."/>
            <person name="Young S.K."/>
            <person name="Zeng Q."/>
            <person name="Gargeya S."/>
            <person name="Fitzgerald M."/>
            <person name="Haas B."/>
            <person name="Abouelleil A."/>
            <person name="Allen A.W."/>
            <person name="Alvarado L."/>
            <person name="Arachchi H.M."/>
            <person name="Berlin A.M."/>
            <person name="Chapman S.B."/>
            <person name="Gainer-Dewar J."/>
            <person name="Goldberg J."/>
            <person name="Griggs A."/>
            <person name="Gujja S."/>
            <person name="Hansen M."/>
            <person name="Howarth C."/>
            <person name="Imamovic A."/>
            <person name="Ireland A."/>
            <person name="Larimer J."/>
            <person name="McCowan C."/>
            <person name="Murphy C."/>
            <person name="Pearson M."/>
            <person name="Poon T.W."/>
            <person name="Priest M."/>
            <person name="Roberts A."/>
            <person name="Saif S."/>
            <person name="Shea T."/>
            <person name="Sisk P."/>
            <person name="Sykes S."/>
            <person name="Wortman J."/>
            <person name="Nusbaum C."/>
            <person name="Birren B."/>
        </authorList>
    </citation>
    <scope>NUCLEOTIDE SEQUENCE [LARGE SCALE GENOMIC DNA]</scope>
    <source>
        <strain evidence="4">maculatus3</strain>
    </source>
</reference>
<proteinExistence type="predicted"/>
<dbReference type="Gene3D" id="1.10.167.10">
    <property type="entry name" value="Regulator of G-protein Signalling 4, domain 2"/>
    <property type="match status" value="1"/>
</dbReference>
<dbReference type="InterPro" id="IPR016137">
    <property type="entry name" value="RGS"/>
</dbReference>
<organism evidence="3 4">
    <name type="scientific">Anopheles maculatus</name>
    <dbReference type="NCBI Taxonomy" id="74869"/>
    <lineage>
        <taxon>Eukaryota</taxon>
        <taxon>Metazoa</taxon>
        <taxon>Ecdysozoa</taxon>
        <taxon>Arthropoda</taxon>
        <taxon>Hexapoda</taxon>
        <taxon>Insecta</taxon>
        <taxon>Pterygota</taxon>
        <taxon>Neoptera</taxon>
        <taxon>Endopterygota</taxon>
        <taxon>Diptera</taxon>
        <taxon>Nematocera</taxon>
        <taxon>Culicoidea</taxon>
        <taxon>Culicidae</taxon>
        <taxon>Anophelinae</taxon>
        <taxon>Anopheles</taxon>
        <taxon>Anopheles maculatus group</taxon>
    </lineage>
</organism>
<reference evidence="3" key="2">
    <citation type="submission" date="2020-05" db="UniProtKB">
        <authorList>
            <consortium name="EnsemblMetazoa"/>
        </authorList>
    </citation>
    <scope>IDENTIFICATION</scope>
    <source>
        <strain evidence="3">maculatus3</strain>
    </source>
</reference>
<sequence>MAADEHRVDLAYEVAKRYLGLCTESQREDSGGGGGCDSDGGKCDDDSGIGGDTKKLSNHDDPEKSLTGSNSVTTNTINNEKDEFVLDVLNDDMVTQVRTKLSTGSKELFEASITAVRAFLAGEPFREFEASMYFHRYVRTAGRENSTFRQWLRTECFRTKCSPFYGTPGIVSEDIILNRFGCC</sequence>
<dbReference type="VEuPathDB" id="VectorBase:AMAM001005"/>
<dbReference type="InterPro" id="IPR044926">
    <property type="entry name" value="RGS_subdomain_2"/>
</dbReference>
<dbReference type="Pfam" id="PF00615">
    <property type="entry name" value="RGS"/>
    <property type="match status" value="1"/>
</dbReference>
<dbReference type="EnsemblMetazoa" id="AMAM001005-RA">
    <property type="protein sequence ID" value="AMAM001005-PA"/>
    <property type="gene ID" value="AMAM001005"/>
</dbReference>
<dbReference type="SUPFAM" id="SSF48097">
    <property type="entry name" value="Regulator of G-protein signaling, RGS"/>
    <property type="match status" value="1"/>
</dbReference>
<dbReference type="Proteomes" id="UP000075901">
    <property type="component" value="Unassembled WGS sequence"/>
</dbReference>
<feature type="region of interest" description="Disordered" evidence="1">
    <location>
        <begin position="24"/>
        <end position="75"/>
    </location>
</feature>
<accession>A0A182S748</accession>